<organism evidence="4 5">
    <name type="scientific">Nocardiopsis suaedae</name>
    <dbReference type="NCBI Taxonomy" id="3018444"/>
    <lineage>
        <taxon>Bacteria</taxon>
        <taxon>Bacillati</taxon>
        <taxon>Actinomycetota</taxon>
        <taxon>Actinomycetes</taxon>
        <taxon>Streptosporangiales</taxon>
        <taxon>Nocardiopsidaceae</taxon>
        <taxon>Nocardiopsis</taxon>
    </lineage>
</organism>
<dbReference type="InterPro" id="IPR025828">
    <property type="entry name" value="Put_sensor_dom"/>
</dbReference>
<evidence type="ECO:0000259" key="3">
    <source>
        <dbReference type="Pfam" id="PF13796"/>
    </source>
</evidence>
<evidence type="ECO:0000313" key="5">
    <source>
        <dbReference type="Proteomes" id="UP001165685"/>
    </source>
</evidence>
<gene>
    <name evidence="4" type="ORF">O4U47_06360</name>
</gene>
<evidence type="ECO:0000256" key="2">
    <source>
        <dbReference type="SAM" id="Phobius"/>
    </source>
</evidence>
<evidence type="ECO:0000313" key="4">
    <source>
        <dbReference type="EMBL" id="MDA2804128.1"/>
    </source>
</evidence>
<feature type="transmembrane region" description="Helical" evidence="2">
    <location>
        <begin position="164"/>
        <end position="185"/>
    </location>
</feature>
<keyword evidence="2" id="KW-0812">Transmembrane</keyword>
<proteinExistence type="predicted"/>
<accession>A0ABT4THE4</accession>
<keyword evidence="2" id="KW-1133">Transmembrane helix</keyword>
<feature type="transmembrane region" description="Helical" evidence="2">
    <location>
        <begin position="12"/>
        <end position="31"/>
    </location>
</feature>
<dbReference type="EMBL" id="JAQFWP010000008">
    <property type="protein sequence ID" value="MDA2804128.1"/>
    <property type="molecule type" value="Genomic_DNA"/>
</dbReference>
<feature type="compositionally biased region" description="Low complexity" evidence="1">
    <location>
        <begin position="219"/>
        <end position="228"/>
    </location>
</feature>
<feature type="transmembrane region" description="Helical" evidence="2">
    <location>
        <begin position="37"/>
        <end position="56"/>
    </location>
</feature>
<reference evidence="4" key="1">
    <citation type="submission" date="2023-01" db="EMBL/GenBank/DDBJ databases">
        <title>Draft genome sequence of Nocardiopsis sp. LSu2-4 isolated from halophytes.</title>
        <authorList>
            <person name="Duangmal K."/>
            <person name="Chantavorakit T."/>
        </authorList>
    </citation>
    <scope>NUCLEOTIDE SEQUENCE</scope>
    <source>
        <strain evidence="4">LSu2-4</strain>
    </source>
</reference>
<dbReference type="RefSeq" id="WP_270676655.1">
    <property type="nucleotide sequence ID" value="NZ_JAQFWP010000008.1"/>
</dbReference>
<feature type="region of interest" description="Disordered" evidence="1">
    <location>
        <begin position="209"/>
        <end position="228"/>
    </location>
</feature>
<dbReference type="Proteomes" id="UP001165685">
    <property type="component" value="Unassembled WGS sequence"/>
</dbReference>
<keyword evidence="2" id="KW-0472">Membrane</keyword>
<sequence>MQKLIRRLGADTRYVLIGFPTAVVAFAVTVAGLAAGAGAAVVVAGLFVLSGTLLAARMAAAVERNMVPEVIGRSLGAPRYRRAPAGASWFRTALTPLTCGQSWMDAGHALIRLPVATVTFAVLASWWAVALAGIAYPVYGWVLFTTVGNDGGLPELIGLGDSQTVSMLFHTAVGLLFAANLPFVARGAAGLNAALAQAFLSPYAPAYEEPDPVRPAPRTPAAAPAPDTPAEAVALGAPLHAAR</sequence>
<feature type="domain" description="Putative sensor" evidence="3">
    <location>
        <begin position="14"/>
        <end position="200"/>
    </location>
</feature>
<protein>
    <submittedName>
        <fullName evidence="4">Sensor domain-containing protein</fullName>
    </submittedName>
</protein>
<feature type="transmembrane region" description="Helical" evidence="2">
    <location>
        <begin position="120"/>
        <end position="144"/>
    </location>
</feature>
<keyword evidence="5" id="KW-1185">Reference proteome</keyword>
<comment type="caution">
    <text evidence="4">The sequence shown here is derived from an EMBL/GenBank/DDBJ whole genome shotgun (WGS) entry which is preliminary data.</text>
</comment>
<dbReference type="Pfam" id="PF13796">
    <property type="entry name" value="Sensor"/>
    <property type="match status" value="1"/>
</dbReference>
<name>A0ABT4THE4_9ACTN</name>
<evidence type="ECO:0000256" key="1">
    <source>
        <dbReference type="SAM" id="MobiDB-lite"/>
    </source>
</evidence>